<dbReference type="EMBL" id="AP017424">
    <property type="protein sequence ID" value="BAU83007.1"/>
    <property type="molecule type" value="Genomic_DNA"/>
</dbReference>
<sequence length="104" mass="11033">MGHRPWDDLFDEVLNEANDETDDEPTPAPAPEVAVDVVDTSETSTAPGDDPTLTASDPQPSPETDPADEPQEPWAEETTTDSAVAIDAPARPRSAARATVPPQE</sequence>
<accession>A0A160NWA8</accession>
<evidence type="ECO:0000313" key="2">
    <source>
        <dbReference type="EMBL" id="BAU83007.1"/>
    </source>
</evidence>
<keyword evidence="3" id="KW-1185">Reference proteome</keyword>
<dbReference type="RefSeq" id="WP_359878202.1">
    <property type="nucleotide sequence ID" value="NZ_JBEYHT010000027.1"/>
</dbReference>
<dbReference type="Proteomes" id="UP000217676">
    <property type="component" value="Chromosome"/>
</dbReference>
<dbReference type="AlphaFoldDB" id="A0A160NWA8"/>
<feature type="compositionally biased region" description="Low complexity" evidence="1">
    <location>
        <begin position="31"/>
        <end position="40"/>
    </location>
</feature>
<feature type="compositionally biased region" description="Acidic residues" evidence="1">
    <location>
        <begin position="16"/>
        <end position="25"/>
    </location>
</feature>
<reference evidence="2 3" key="1">
    <citation type="journal article" date="2016" name="Genome Announc.">
        <title>Complete Genome Sequence of Thiostrepton-Producing Streptomyces laurentii ATCC 31255.</title>
        <authorList>
            <person name="Doi K."/>
            <person name="Fujino Y."/>
            <person name="Nagayoshi Y."/>
            <person name="Ohshima T."/>
            <person name="Ogata S."/>
        </authorList>
    </citation>
    <scope>NUCLEOTIDE SEQUENCE [LARGE SCALE GENOMIC DNA]</scope>
    <source>
        <strain evidence="2 3">ATCC 31255</strain>
    </source>
</reference>
<gene>
    <name evidence="2" type="ORF">SLA_2070</name>
</gene>
<protein>
    <submittedName>
        <fullName evidence="2">Cell wall binding repeat family protein</fullName>
    </submittedName>
</protein>
<evidence type="ECO:0000256" key="1">
    <source>
        <dbReference type="SAM" id="MobiDB-lite"/>
    </source>
</evidence>
<feature type="compositionally biased region" description="Low complexity" evidence="1">
    <location>
        <begin position="85"/>
        <end position="104"/>
    </location>
</feature>
<feature type="region of interest" description="Disordered" evidence="1">
    <location>
        <begin position="16"/>
        <end position="104"/>
    </location>
</feature>
<organism evidence="2 3">
    <name type="scientific">Streptomyces laurentii</name>
    <dbReference type="NCBI Taxonomy" id="39478"/>
    <lineage>
        <taxon>Bacteria</taxon>
        <taxon>Bacillati</taxon>
        <taxon>Actinomycetota</taxon>
        <taxon>Actinomycetes</taxon>
        <taxon>Kitasatosporales</taxon>
        <taxon>Streptomycetaceae</taxon>
        <taxon>Streptomyces</taxon>
    </lineage>
</organism>
<evidence type="ECO:0000313" key="3">
    <source>
        <dbReference type="Proteomes" id="UP000217676"/>
    </source>
</evidence>
<dbReference type="KEGG" id="slau:SLA_2070"/>
<feature type="compositionally biased region" description="Acidic residues" evidence="1">
    <location>
        <begin position="65"/>
        <end position="79"/>
    </location>
</feature>
<proteinExistence type="predicted"/>
<name>A0A160NWA8_STRLU</name>